<accession>A0A409XFR5</accession>
<dbReference type="EMBL" id="NHYD01001854">
    <property type="protein sequence ID" value="PPQ89623.1"/>
    <property type="molecule type" value="Genomic_DNA"/>
</dbReference>
<dbReference type="InParanoid" id="A0A409XFR5"/>
<keyword evidence="2" id="KW-1185">Reference proteome</keyword>
<evidence type="ECO:0000313" key="2">
    <source>
        <dbReference type="Proteomes" id="UP000283269"/>
    </source>
</evidence>
<comment type="caution">
    <text evidence="1">The sequence shown here is derived from an EMBL/GenBank/DDBJ whole genome shotgun (WGS) entry which is preliminary data.</text>
</comment>
<dbReference type="Proteomes" id="UP000283269">
    <property type="component" value="Unassembled WGS sequence"/>
</dbReference>
<sequence length="186" mass="20901">MASQSPLCTSPHDCSGTCITKHTSTQPNSKSHWAPTQLHHLTACTCRLPSLKALSGMSCFRTPYIENFLHLKTVNRAVAQPRGKHNPWVHFTNMSSPQLYARMCRSILNHAPIGSYYFQFNLNNGKTSCPCGCPWETHTHILTCKKTYCPPRACELRQLTTLCYLHSFLEMNTKVFAFHSAPTSVG</sequence>
<reference evidence="1 2" key="1">
    <citation type="journal article" date="2018" name="Evol. Lett.">
        <title>Horizontal gene cluster transfer increased hallucinogenic mushroom diversity.</title>
        <authorList>
            <person name="Reynolds H.T."/>
            <person name="Vijayakumar V."/>
            <person name="Gluck-Thaler E."/>
            <person name="Korotkin H.B."/>
            <person name="Matheny P.B."/>
            <person name="Slot J.C."/>
        </authorList>
    </citation>
    <scope>NUCLEOTIDE SEQUENCE [LARGE SCALE GENOMIC DNA]</scope>
    <source>
        <strain evidence="1 2">2631</strain>
    </source>
</reference>
<evidence type="ECO:0000313" key="1">
    <source>
        <dbReference type="EMBL" id="PPQ89623.1"/>
    </source>
</evidence>
<protein>
    <submittedName>
        <fullName evidence="1">Uncharacterized protein</fullName>
    </submittedName>
</protein>
<name>A0A409XFR5_PSICY</name>
<organism evidence="1 2">
    <name type="scientific">Psilocybe cyanescens</name>
    <dbReference type="NCBI Taxonomy" id="93625"/>
    <lineage>
        <taxon>Eukaryota</taxon>
        <taxon>Fungi</taxon>
        <taxon>Dikarya</taxon>
        <taxon>Basidiomycota</taxon>
        <taxon>Agaricomycotina</taxon>
        <taxon>Agaricomycetes</taxon>
        <taxon>Agaricomycetidae</taxon>
        <taxon>Agaricales</taxon>
        <taxon>Agaricineae</taxon>
        <taxon>Strophariaceae</taxon>
        <taxon>Psilocybe</taxon>
    </lineage>
</organism>
<dbReference type="AlphaFoldDB" id="A0A409XFR5"/>
<gene>
    <name evidence="1" type="ORF">CVT25_012634</name>
</gene>
<proteinExistence type="predicted"/>